<keyword evidence="2" id="KW-1185">Reference proteome</keyword>
<dbReference type="RefSeq" id="WP_316704613.1">
    <property type="nucleotide sequence ID" value="NZ_CP136338.1"/>
</dbReference>
<reference evidence="1 2" key="1">
    <citation type="submission" date="2023-10" db="EMBL/GenBank/DDBJ databases">
        <title>Bacteria for the degradation of biodegradable plastic PBAT(Polybutylene adipate terephthalate).</title>
        <authorList>
            <person name="Weon H.-Y."/>
            <person name="Yeon J."/>
        </authorList>
    </citation>
    <scope>NUCLEOTIDE SEQUENCE [LARGE SCALE GENOMIC DNA]</scope>
    <source>
        <strain evidence="1 2">SBD 7-3</strain>
        <plasmid evidence="1 2">unnamed2</plasmid>
    </source>
</reference>
<sequence length="147" mass="16669">MADHFTSESRRVLVPQDGAVQFTSETSILEKDIFESREAIVRRLDAAYLHVVDEMEEFQAQWSAGPMLALYNAWEEGRLAGLKEWAGDQGDLFKAETWIALGDQMQGWASSAYDRLYTYGANRAKEFVDNYSVLTEKYSSGQPALTR</sequence>
<accession>A0ABZ0D2F3</accession>
<name>A0ABZ0D2F3_9BURK</name>
<organism evidence="1 2">
    <name type="scientific">Piscinibacter gummiphilus</name>
    <dbReference type="NCBI Taxonomy" id="946333"/>
    <lineage>
        <taxon>Bacteria</taxon>
        <taxon>Pseudomonadati</taxon>
        <taxon>Pseudomonadota</taxon>
        <taxon>Betaproteobacteria</taxon>
        <taxon>Burkholderiales</taxon>
        <taxon>Sphaerotilaceae</taxon>
        <taxon>Piscinibacter</taxon>
    </lineage>
</organism>
<evidence type="ECO:0000313" key="2">
    <source>
        <dbReference type="Proteomes" id="UP001303946"/>
    </source>
</evidence>
<proteinExistence type="predicted"/>
<protein>
    <recommendedName>
        <fullName evidence="3">Phasin domain-containing protein</fullName>
    </recommendedName>
</protein>
<dbReference type="Proteomes" id="UP001303946">
    <property type="component" value="Plasmid unnamed2"/>
</dbReference>
<dbReference type="EMBL" id="CP136338">
    <property type="protein sequence ID" value="WOB11342.1"/>
    <property type="molecule type" value="Genomic_DNA"/>
</dbReference>
<evidence type="ECO:0000313" key="1">
    <source>
        <dbReference type="EMBL" id="WOB11342.1"/>
    </source>
</evidence>
<keyword evidence="1" id="KW-0614">Plasmid</keyword>
<geneLocation type="plasmid" evidence="1 2">
    <name>unnamed2</name>
</geneLocation>
<gene>
    <name evidence="1" type="ORF">RXV79_28080</name>
</gene>
<evidence type="ECO:0008006" key="3">
    <source>
        <dbReference type="Google" id="ProtNLM"/>
    </source>
</evidence>